<comment type="subcellular location">
    <subcellularLocation>
        <location evidence="1">Periplasm</location>
    </subcellularLocation>
</comment>
<evidence type="ECO:0000313" key="8">
    <source>
        <dbReference type="Proteomes" id="UP000467132"/>
    </source>
</evidence>
<feature type="chain" id="PRO_5032332527" evidence="5">
    <location>
        <begin position="24"/>
        <end position="352"/>
    </location>
</feature>
<sequence>MKNKIKIISIILTIGLLTITACGNSEETNTSSKGNENLPKEINFGILRVPNEETIAMAEGYFDEYFGEKGIETNFIVFDSGVDANKALASGSIDFATMGNTNSIIALAMGLDVEMIWIHEILGEIEALAVKNDSGIEKIEDLAGEKVATTFASTSHFVLLNALQEAGIEDEVELLDMQTAEIVAAWERGDIKAAYTWQPSLGKILEDGKMLVSSEEMAEKGYVTANVDVVRKEFAEKYPELVEDFITLLSESADIYIEDPEKAAEIVSEELGIEKEEALTQMKGSIWIPREELIGDRYLGKSEEPGDFARIMKETSDFLKEQGSIENSPTQEEFNKYVNPEYIEKSLESDSE</sequence>
<dbReference type="SUPFAM" id="SSF53850">
    <property type="entry name" value="Periplasmic binding protein-like II"/>
    <property type="match status" value="1"/>
</dbReference>
<dbReference type="Gene3D" id="3.40.190.10">
    <property type="entry name" value="Periplasmic binding protein-like II"/>
    <property type="match status" value="2"/>
</dbReference>
<name>A0A845R6V5_9CLOT</name>
<dbReference type="Proteomes" id="UP000467132">
    <property type="component" value="Unassembled WGS sequence"/>
</dbReference>
<dbReference type="OrthoDB" id="9815602at2"/>
<organism evidence="7 8">
    <name type="scientific">Senegalia massiliensis</name>
    <dbReference type="NCBI Taxonomy" id="1720316"/>
    <lineage>
        <taxon>Bacteria</taxon>
        <taxon>Bacillati</taxon>
        <taxon>Bacillota</taxon>
        <taxon>Clostridia</taxon>
        <taxon>Eubacteriales</taxon>
        <taxon>Clostridiaceae</taxon>
        <taxon>Senegalia</taxon>
    </lineage>
</organism>
<dbReference type="EMBL" id="QXXA01000024">
    <property type="protein sequence ID" value="NBI08213.1"/>
    <property type="molecule type" value="Genomic_DNA"/>
</dbReference>
<dbReference type="Pfam" id="PF09084">
    <property type="entry name" value="NMT1"/>
    <property type="match status" value="1"/>
</dbReference>
<dbReference type="PROSITE" id="PS51257">
    <property type="entry name" value="PROKAR_LIPOPROTEIN"/>
    <property type="match status" value="1"/>
</dbReference>
<dbReference type="PANTHER" id="PTHR30024:SF47">
    <property type="entry name" value="TAURINE-BINDING PERIPLASMIC PROTEIN"/>
    <property type="match status" value="1"/>
</dbReference>
<feature type="compositionally biased region" description="Basic and acidic residues" evidence="4">
    <location>
        <begin position="342"/>
        <end position="352"/>
    </location>
</feature>
<evidence type="ECO:0000256" key="2">
    <source>
        <dbReference type="ARBA" id="ARBA00010742"/>
    </source>
</evidence>
<dbReference type="RefSeq" id="WP_160198673.1">
    <property type="nucleotide sequence ID" value="NZ_QXXA01000024.1"/>
</dbReference>
<dbReference type="CDD" id="cd13560">
    <property type="entry name" value="PBP2_taurine"/>
    <property type="match status" value="1"/>
</dbReference>
<dbReference type="AlphaFoldDB" id="A0A845R6V5"/>
<evidence type="ECO:0000256" key="3">
    <source>
        <dbReference type="ARBA" id="ARBA00022729"/>
    </source>
</evidence>
<protein>
    <submittedName>
        <fullName evidence="7">Taurine ABC transporter substrate-binding protein</fullName>
    </submittedName>
</protein>
<evidence type="ECO:0000313" key="7">
    <source>
        <dbReference type="EMBL" id="NBI08213.1"/>
    </source>
</evidence>
<dbReference type="PANTHER" id="PTHR30024">
    <property type="entry name" value="ALIPHATIC SULFONATES-BINDING PROTEIN-RELATED"/>
    <property type="match status" value="1"/>
</dbReference>
<reference evidence="7 8" key="1">
    <citation type="submission" date="2018-08" db="EMBL/GenBank/DDBJ databases">
        <title>Murine metabolic-syndrome-specific gut microbial biobank.</title>
        <authorList>
            <person name="Liu C."/>
        </authorList>
    </citation>
    <scope>NUCLEOTIDE SEQUENCE [LARGE SCALE GENOMIC DNA]</scope>
    <source>
        <strain evidence="7 8">583</strain>
    </source>
</reference>
<dbReference type="GO" id="GO:0042918">
    <property type="term" value="P:alkanesulfonate transmembrane transport"/>
    <property type="evidence" value="ECO:0007669"/>
    <property type="project" value="TreeGrafter"/>
</dbReference>
<comment type="caution">
    <text evidence="7">The sequence shown here is derived from an EMBL/GenBank/DDBJ whole genome shotgun (WGS) entry which is preliminary data.</text>
</comment>
<dbReference type="InterPro" id="IPR015168">
    <property type="entry name" value="SsuA/THI5"/>
</dbReference>
<evidence type="ECO:0000259" key="6">
    <source>
        <dbReference type="Pfam" id="PF09084"/>
    </source>
</evidence>
<evidence type="ECO:0000256" key="1">
    <source>
        <dbReference type="ARBA" id="ARBA00004418"/>
    </source>
</evidence>
<dbReference type="GO" id="GO:0042597">
    <property type="term" value="C:periplasmic space"/>
    <property type="evidence" value="ECO:0007669"/>
    <property type="project" value="UniProtKB-SubCell"/>
</dbReference>
<evidence type="ECO:0000256" key="5">
    <source>
        <dbReference type="SAM" id="SignalP"/>
    </source>
</evidence>
<evidence type="ECO:0000256" key="4">
    <source>
        <dbReference type="SAM" id="MobiDB-lite"/>
    </source>
</evidence>
<gene>
    <name evidence="7" type="ORF">D3Z33_15240</name>
</gene>
<keyword evidence="8" id="KW-1185">Reference proteome</keyword>
<comment type="similarity">
    <text evidence="2">Belongs to the bacterial solute-binding protein SsuA/TauA family.</text>
</comment>
<dbReference type="InterPro" id="IPR010068">
    <property type="entry name" value="Peri-bd_TauA"/>
</dbReference>
<feature type="region of interest" description="Disordered" evidence="4">
    <location>
        <begin position="320"/>
        <end position="352"/>
    </location>
</feature>
<keyword evidence="3 5" id="KW-0732">Signal</keyword>
<proteinExistence type="inferred from homology"/>
<feature type="signal peptide" evidence="5">
    <location>
        <begin position="1"/>
        <end position="23"/>
    </location>
</feature>
<accession>A0A845R6V5</accession>
<feature type="domain" description="SsuA/THI5-like" evidence="6">
    <location>
        <begin position="65"/>
        <end position="263"/>
    </location>
</feature>